<proteinExistence type="predicted"/>
<sequence length="388" mass="43884">MKLPLANIKILDLTRLLPGPYCTMILADLGAKVIRIEEPNFSYPTSVPCYQKGNIKQPIFDTILMRNKESIRLNLKKSDERAKFLVLAQTADVIIEGFRPGITKKLGIDYNTVRKLNQQIIYCSLTGYGQSGPHSDFPSHDINFAGLSGNLFVPYQKTEKNQGQEHKPPQLPMYQISDISGGFYSAIGILGAIIERRNNSDHKGQYIDISMLDSAFAFNPLGIASVLANNLKSLSNFNGNTPNYTIYRTKDGKYMAIGSLEQKFWFQLCDTLGLSELKSQLNVLEDEKEKIYSLLSQKFSTKTQEEWKSIFHKVQACVSPVLEYSEAINHEQLRFRNMITEEFHPHFGKILNLGTPIKYSRTPLSIRKSAPLAGEDTNEILNEFQISK</sequence>
<dbReference type="GO" id="GO:0033608">
    <property type="term" value="F:formyl-CoA transferase activity"/>
    <property type="evidence" value="ECO:0007669"/>
    <property type="project" value="UniProtKB-EC"/>
</dbReference>
<reference evidence="1" key="1">
    <citation type="submission" date="2022-09" db="EMBL/GenBank/DDBJ databases">
        <title>Actin cytoskeleton and complex cell architecture in an #Asgard archaeon.</title>
        <authorList>
            <person name="Ponce Toledo R.I."/>
            <person name="Schleper C."/>
            <person name="Rodrigues Oliveira T."/>
            <person name="Wollweber F."/>
            <person name="Xu J."/>
            <person name="Rittmann S."/>
            <person name="Klingl A."/>
            <person name="Pilhofer M."/>
        </authorList>
    </citation>
    <scope>NUCLEOTIDE SEQUENCE</scope>
    <source>
        <strain evidence="1">B-35</strain>
    </source>
</reference>
<dbReference type="PANTHER" id="PTHR48228:SF5">
    <property type="entry name" value="ALPHA-METHYLACYL-COA RACEMASE"/>
    <property type="match status" value="1"/>
</dbReference>
<dbReference type="SUPFAM" id="SSF89796">
    <property type="entry name" value="CoA-transferase family III (CaiB/BaiF)"/>
    <property type="match status" value="1"/>
</dbReference>
<dbReference type="EMBL" id="CP104013">
    <property type="protein sequence ID" value="UYP45949.1"/>
    <property type="molecule type" value="Genomic_DNA"/>
</dbReference>
<dbReference type="InterPro" id="IPR003673">
    <property type="entry name" value="CoA-Trfase_fam_III"/>
</dbReference>
<dbReference type="InterPro" id="IPR044855">
    <property type="entry name" value="CoA-Trfase_III_dom3_sf"/>
</dbReference>
<dbReference type="Proteomes" id="UP001208689">
    <property type="component" value="Chromosome"/>
</dbReference>
<dbReference type="InterPro" id="IPR050509">
    <property type="entry name" value="CoA-transferase_III"/>
</dbReference>
<name>A0ABY6HTS0_9ARCH</name>
<keyword evidence="2" id="KW-1185">Reference proteome</keyword>
<protein>
    <submittedName>
        <fullName evidence="1">Formyl-CoA:oxalate CoA-transferase</fullName>
        <ecNumber evidence="1">2.8.3.16</ecNumber>
    </submittedName>
</protein>
<evidence type="ECO:0000313" key="1">
    <source>
        <dbReference type="EMBL" id="UYP45949.1"/>
    </source>
</evidence>
<dbReference type="Gene3D" id="3.40.50.10540">
    <property type="entry name" value="Crotonobetainyl-coa:carnitine coa-transferase, domain 1"/>
    <property type="match status" value="1"/>
</dbReference>
<dbReference type="PANTHER" id="PTHR48228">
    <property type="entry name" value="SUCCINYL-COA--D-CITRAMALATE COA-TRANSFERASE"/>
    <property type="match status" value="1"/>
</dbReference>
<dbReference type="Gene3D" id="3.30.1540.10">
    <property type="entry name" value="formyl-coa transferase, domain 3"/>
    <property type="match status" value="1"/>
</dbReference>
<evidence type="ECO:0000313" key="2">
    <source>
        <dbReference type="Proteomes" id="UP001208689"/>
    </source>
</evidence>
<organism evidence="1 2">
    <name type="scientific">Candidatus Lokiarchaeum ossiferum</name>
    <dbReference type="NCBI Taxonomy" id="2951803"/>
    <lineage>
        <taxon>Archaea</taxon>
        <taxon>Promethearchaeati</taxon>
        <taxon>Promethearchaeota</taxon>
        <taxon>Promethearchaeia</taxon>
        <taxon>Promethearchaeales</taxon>
        <taxon>Promethearchaeaceae</taxon>
        <taxon>Candidatus Lokiarchaeum</taxon>
    </lineage>
</organism>
<gene>
    <name evidence="1" type="ORF">NEF87_002234</name>
</gene>
<dbReference type="EC" id="2.8.3.16" evidence="1"/>
<dbReference type="InterPro" id="IPR023606">
    <property type="entry name" value="CoA-Trfase_III_dom_1_sf"/>
</dbReference>
<keyword evidence="1" id="KW-0808">Transferase</keyword>
<dbReference type="Pfam" id="PF02515">
    <property type="entry name" value="CoA_transf_3"/>
    <property type="match status" value="1"/>
</dbReference>
<accession>A0ABY6HTS0</accession>